<evidence type="ECO:0000313" key="3">
    <source>
        <dbReference type="Proteomes" id="UP000002279"/>
    </source>
</evidence>
<feature type="compositionally biased region" description="Low complexity" evidence="1">
    <location>
        <begin position="284"/>
        <end position="298"/>
    </location>
</feature>
<feature type="region of interest" description="Disordered" evidence="1">
    <location>
        <begin position="830"/>
        <end position="904"/>
    </location>
</feature>
<name>A0A6I8PN62_ORNAN</name>
<feature type="compositionally biased region" description="Polar residues" evidence="1">
    <location>
        <begin position="637"/>
        <end position="655"/>
    </location>
</feature>
<evidence type="ECO:0000256" key="1">
    <source>
        <dbReference type="SAM" id="MobiDB-lite"/>
    </source>
</evidence>
<proteinExistence type="predicted"/>
<feature type="compositionally biased region" description="Polar residues" evidence="1">
    <location>
        <begin position="447"/>
        <end position="463"/>
    </location>
</feature>
<gene>
    <name evidence="2" type="primary">ETAA1</name>
</gene>
<reference evidence="2" key="2">
    <citation type="submission" date="2025-09" db="UniProtKB">
        <authorList>
            <consortium name="Ensembl"/>
        </authorList>
    </citation>
    <scope>IDENTIFICATION</scope>
    <source>
        <strain evidence="2">Glennie</strain>
    </source>
</reference>
<feature type="compositionally biased region" description="Polar residues" evidence="1">
    <location>
        <begin position="316"/>
        <end position="334"/>
    </location>
</feature>
<sequence>MLEQILALQITFSFSLDVTILKDFRAAVYAFYRALSVFLDKRRKKQADRKSTVEISEIVNRIAPQDERPVRDTLLDIWIGEDAIPSTPSVAKVRSRTKASCTRLKAQNGEEELMKLAKQFDKNMVAQEAIQEEDHESHDVIQTSLETETLNNYTDDAQTQDLQSFPDEVPETSIALSLKARKQSADNAAAERCPNTIQKAYDPNAEAALTALFDGSTQKCSGLLSQDLPDVSSSAGVSQRNNSTLIEEKPMNRGELADVDLPQKDSTTTTVTSKMDTVAKETPKISSTPKSSTSNKPTQDQTNSDFDDDWEDCFLQHNSLELQTAENPELTTTPRRSRTAHPEANRTPTSNESKETKARISRTSVVGVTNIQDVTSETNSRDVNGIAKSLFSKKPRDEENVVVPHGSNIKTDERTIHIGSVPDRVSHSTPSGSKVNAKEESKPEAGQSRNASVRESTSASGQLQHGGDRKSTSTVFRNSSFNVSATVSAYGSSRANKETLCPFTQSETQQQAPEGLEGSGEVTERCHKPESWELNDVDDDVLYQVCDNVEKLTKQQNCQQEGKESESMDKAGDISKTGSDSGLTSTKPGQPNHQSIDRLNVHRNVSSLLKSCQSESISTSGNKVNCGKSVTTKGVSTDVGTQFENPRGQTQSQRVPGNVPVKVNTSCAVPIHRLTPHAHMNQNGISSSINISWSERLSPNGTLSHCGNSVNTPWIPKATRAQCKNLQYQNFGQQISDTVPVRVNASCSITSGRPIPHLQESGNDHNVRTGVPGYDGQLQNQNLSRKRTTPHTTYGNKTSVAPPKYTFTKIENTLVQVNSGSAIKMVPQTLKESTDQSTESLPGKESVPRHHCLKRQLSESSTRASSGTEEESKKYSEEQIQRKRQEALARRKSKLQSSLGNSPT</sequence>
<organism evidence="2 3">
    <name type="scientific">Ornithorhynchus anatinus</name>
    <name type="common">Duckbill platypus</name>
    <dbReference type="NCBI Taxonomy" id="9258"/>
    <lineage>
        <taxon>Eukaryota</taxon>
        <taxon>Metazoa</taxon>
        <taxon>Chordata</taxon>
        <taxon>Craniata</taxon>
        <taxon>Vertebrata</taxon>
        <taxon>Euteleostomi</taxon>
        <taxon>Mammalia</taxon>
        <taxon>Monotremata</taxon>
        <taxon>Ornithorhynchidae</taxon>
        <taxon>Ornithorhynchus</taxon>
    </lineage>
</organism>
<dbReference type="Proteomes" id="UP000002279">
    <property type="component" value="Unplaced"/>
</dbReference>
<keyword evidence="3" id="KW-1185">Reference proteome</keyword>
<dbReference type="PANTHER" id="PTHR16434">
    <property type="entry name" value="EWING'S TUMOR-ASSOCIATED ANTIGEN 1 ETAA1"/>
    <property type="match status" value="1"/>
</dbReference>
<feature type="region of interest" description="Disordered" evidence="1">
    <location>
        <begin position="637"/>
        <end position="659"/>
    </location>
</feature>
<dbReference type="Pfam" id="PF15350">
    <property type="entry name" value="ETAA1"/>
    <property type="match status" value="1"/>
</dbReference>
<feature type="compositionally biased region" description="Basic and acidic residues" evidence="1">
    <location>
        <begin position="870"/>
        <end position="889"/>
    </location>
</feature>
<dbReference type="Bgee" id="ENSOANG00000012442">
    <property type="expression patterns" value="Expressed in ovary and 7 other cell types or tissues"/>
</dbReference>
<feature type="region of interest" description="Disordered" evidence="1">
    <location>
        <begin position="554"/>
        <end position="597"/>
    </location>
</feature>
<feature type="compositionally biased region" description="Basic and acidic residues" evidence="1">
    <location>
        <begin position="561"/>
        <end position="573"/>
    </location>
</feature>
<feature type="compositionally biased region" description="Basic and acidic residues" evidence="1">
    <location>
        <begin position="246"/>
        <end position="256"/>
    </location>
</feature>
<feature type="region of interest" description="Disordered" evidence="1">
    <location>
        <begin position="504"/>
        <end position="526"/>
    </location>
</feature>
<feature type="compositionally biased region" description="Polar residues" evidence="1">
    <location>
        <begin position="576"/>
        <end position="594"/>
    </location>
</feature>
<feature type="region of interest" description="Disordered" evidence="1">
    <location>
        <begin position="412"/>
        <end position="475"/>
    </location>
</feature>
<dbReference type="GeneTree" id="ENSGT00390000009597"/>
<protein>
    <submittedName>
        <fullName evidence="2">ETAA1 activator of ATR kinase</fullName>
    </submittedName>
</protein>
<feature type="region of interest" description="Disordered" evidence="1">
    <location>
        <begin position="754"/>
        <end position="800"/>
    </location>
</feature>
<feature type="compositionally biased region" description="Polar residues" evidence="1">
    <location>
        <begin position="790"/>
        <end position="799"/>
    </location>
</feature>
<feature type="region of interest" description="Disordered" evidence="1">
    <location>
        <begin position="227"/>
        <end position="362"/>
    </location>
</feature>
<evidence type="ECO:0000313" key="2">
    <source>
        <dbReference type="Ensembl" id="ENSOANP00000053920.1"/>
    </source>
</evidence>
<feature type="compositionally biased region" description="Low complexity" evidence="1">
    <location>
        <begin position="264"/>
        <end position="276"/>
    </location>
</feature>
<accession>A0A6I8PN62</accession>
<dbReference type="PANTHER" id="PTHR16434:SF2">
    <property type="entry name" value="EWING'S TUMOR-ASSOCIATED ANTIGEN 1"/>
    <property type="match status" value="1"/>
</dbReference>
<dbReference type="Ensembl" id="ENSOANT00000070997.1">
    <property type="protein sequence ID" value="ENSOANP00000053920.1"/>
    <property type="gene ID" value="ENSOANG00000012442.3"/>
</dbReference>
<reference evidence="2" key="1">
    <citation type="submission" date="2025-08" db="UniProtKB">
        <authorList>
            <consortium name="Ensembl"/>
        </authorList>
    </citation>
    <scope>IDENTIFICATION</scope>
    <source>
        <strain evidence="2">Glennie</strain>
    </source>
</reference>
<feature type="compositionally biased region" description="Polar residues" evidence="1">
    <location>
        <begin position="231"/>
        <end position="245"/>
    </location>
</feature>
<dbReference type="InterPro" id="IPR029406">
    <property type="entry name" value="ETAA1"/>
</dbReference>
<feature type="compositionally biased region" description="Polar residues" evidence="1">
    <location>
        <begin position="858"/>
        <end position="867"/>
    </location>
</feature>
<feature type="compositionally biased region" description="Polar residues" evidence="1">
    <location>
        <begin position="895"/>
        <end position="904"/>
    </location>
</feature>
<dbReference type="AlphaFoldDB" id="A0A6I8PN62"/>